<keyword evidence="4 6" id="KW-1133">Transmembrane helix</keyword>
<feature type="transmembrane region" description="Helical" evidence="6">
    <location>
        <begin position="65"/>
        <end position="82"/>
    </location>
</feature>
<feature type="transmembrane region" description="Helical" evidence="6">
    <location>
        <begin position="38"/>
        <end position="59"/>
    </location>
</feature>
<keyword evidence="5 6" id="KW-0472">Membrane</keyword>
<sequence>MSSQQNRNAHSTPVWLDNGMRKLPKFASLERFASLTRFALVGGVGFMVDTLIFSVLFHWLGMELMLARGIAFLFAATTTWLGNRWLTFSQAEKTNPFAQWQKFMASACISALPNFIVFKGVTLSLGTQGVMVYLALILGILAGMVSNYLLSAKWVFSRG</sequence>
<name>A0A1W6TSR0_VIBAL</name>
<dbReference type="AlphaFoldDB" id="A0A1W6TSR0"/>
<feature type="domain" description="GtrA/DPMS transmembrane" evidence="7">
    <location>
        <begin position="37"/>
        <end position="156"/>
    </location>
</feature>
<proteinExistence type="inferred from homology"/>
<evidence type="ECO:0000256" key="1">
    <source>
        <dbReference type="ARBA" id="ARBA00004141"/>
    </source>
</evidence>
<dbReference type="InterPro" id="IPR007267">
    <property type="entry name" value="GtrA_DPMS_TM"/>
</dbReference>
<protein>
    <submittedName>
        <fullName evidence="8">GtrA-like protein</fullName>
    </submittedName>
</protein>
<evidence type="ECO:0000256" key="5">
    <source>
        <dbReference type="ARBA" id="ARBA00023136"/>
    </source>
</evidence>
<comment type="similarity">
    <text evidence="2">Belongs to the GtrA family.</text>
</comment>
<keyword evidence="3 6" id="KW-0812">Transmembrane</keyword>
<reference evidence="8" key="1">
    <citation type="submission" date="2016-10" db="EMBL/GenBank/DDBJ databases">
        <title>The High Quality Genome of Vibrio alginolyticus K01M1.</title>
        <authorList>
            <person name="Wendling C."/>
            <person name="Chibani C.M."/>
            <person name="Hertel R."/>
            <person name="Sproer C."/>
            <person name="Bunk B."/>
            <person name="Overmann J."/>
            <person name="Roth O."/>
            <person name="Liesegang H."/>
        </authorList>
    </citation>
    <scope>NUCLEOTIDE SEQUENCE</scope>
    <source>
        <strain evidence="8">K05K4</strain>
    </source>
</reference>
<dbReference type="PANTHER" id="PTHR38459:SF1">
    <property type="entry name" value="PROPHAGE BACTOPRENOL-LINKED GLUCOSE TRANSLOCASE HOMOLOG"/>
    <property type="match status" value="1"/>
</dbReference>
<feature type="transmembrane region" description="Helical" evidence="6">
    <location>
        <begin position="103"/>
        <end position="125"/>
    </location>
</feature>
<gene>
    <name evidence="8" type="ORF">K05K4_20430</name>
</gene>
<dbReference type="InterPro" id="IPR051401">
    <property type="entry name" value="GtrA_CellWall_Glycosyl"/>
</dbReference>
<evidence type="ECO:0000259" key="7">
    <source>
        <dbReference type="Pfam" id="PF04138"/>
    </source>
</evidence>
<dbReference type="PANTHER" id="PTHR38459">
    <property type="entry name" value="PROPHAGE BACTOPRENOL-LINKED GLUCOSE TRANSLOCASE HOMOLOG"/>
    <property type="match status" value="1"/>
</dbReference>
<dbReference type="Pfam" id="PF04138">
    <property type="entry name" value="GtrA_DPMS_TM"/>
    <property type="match status" value="1"/>
</dbReference>
<feature type="transmembrane region" description="Helical" evidence="6">
    <location>
        <begin position="131"/>
        <end position="150"/>
    </location>
</feature>
<organism evidence="8">
    <name type="scientific">Vibrio alginolyticus</name>
    <dbReference type="NCBI Taxonomy" id="663"/>
    <lineage>
        <taxon>Bacteria</taxon>
        <taxon>Pseudomonadati</taxon>
        <taxon>Pseudomonadota</taxon>
        <taxon>Gammaproteobacteria</taxon>
        <taxon>Vibrionales</taxon>
        <taxon>Vibrionaceae</taxon>
        <taxon>Vibrio</taxon>
    </lineage>
</organism>
<accession>A0A1W6TSR0</accession>
<evidence type="ECO:0000256" key="6">
    <source>
        <dbReference type="SAM" id="Phobius"/>
    </source>
</evidence>
<dbReference type="GO" id="GO:0005886">
    <property type="term" value="C:plasma membrane"/>
    <property type="evidence" value="ECO:0007669"/>
    <property type="project" value="TreeGrafter"/>
</dbReference>
<comment type="subcellular location">
    <subcellularLocation>
        <location evidence="1">Membrane</location>
        <topology evidence="1">Multi-pass membrane protein</topology>
    </subcellularLocation>
</comment>
<evidence type="ECO:0000256" key="2">
    <source>
        <dbReference type="ARBA" id="ARBA00009399"/>
    </source>
</evidence>
<dbReference type="EMBL" id="CP017902">
    <property type="protein sequence ID" value="ARP18873.1"/>
    <property type="molecule type" value="Genomic_DNA"/>
</dbReference>
<evidence type="ECO:0000313" key="8">
    <source>
        <dbReference type="EMBL" id="ARP18873.1"/>
    </source>
</evidence>
<evidence type="ECO:0000256" key="3">
    <source>
        <dbReference type="ARBA" id="ARBA00022692"/>
    </source>
</evidence>
<evidence type="ECO:0000256" key="4">
    <source>
        <dbReference type="ARBA" id="ARBA00022989"/>
    </source>
</evidence>
<dbReference type="GO" id="GO:0000271">
    <property type="term" value="P:polysaccharide biosynthetic process"/>
    <property type="evidence" value="ECO:0007669"/>
    <property type="project" value="InterPro"/>
</dbReference>